<accession>A0A1X2GKW1</accession>
<dbReference type="EMBL" id="MCGT01000010">
    <property type="protein sequence ID" value="ORX56356.1"/>
    <property type="molecule type" value="Genomic_DNA"/>
</dbReference>
<protein>
    <submittedName>
        <fullName evidence="2">Uncharacterized protein</fullName>
    </submittedName>
</protein>
<sequence length="143" mass="16447">MAKSKQDTPAKKNEVIKTQIDQSMGIAHSLIESWLPPPEKDEKINEDDEQDQLFDKFSKGRPDRLGLGAKYLSHNEAVKATGILNKHQVQLKNKILNQNARHSRDRDVRSDGNEHKKRPHEKSDDEDERETASGKRSKKKKKK</sequence>
<organism evidence="2 3">
    <name type="scientific">Hesseltinella vesiculosa</name>
    <dbReference type="NCBI Taxonomy" id="101127"/>
    <lineage>
        <taxon>Eukaryota</taxon>
        <taxon>Fungi</taxon>
        <taxon>Fungi incertae sedis</taxon>
        <taxon>Mucoromycota</taxon>
        <taxon>Mucoromycotina</taxon>
        <taxon>Mucoromycetes</taxon>
        <taxon>Mucorales</taxon>
        <taxon>Cunninghamellaceae</taxon>
        <taxon>Hesseltinella</taxon>
    </lineage>
</organism>
<keyword evidence="3" id="KW-1185">Reference proteome</keyword>
<feature type="region of interest" description="Disordered" evidence="1">
    <location>
        <begin position="34"/>
        <end position="63"/>
    </location>
</feature>
<feature type="compositionally biased region" description="Basic and acidic residues" evidence="1">
    <location>
        <begin position="53"/>
        <end position="63"/>
    </location>
</feature>
<evidence type="ECO:0000256" key="1">
    <source>
        <dbReference type="SAM" id="MobiDB-lite"/>
    </source>
</evidence>
<gene>
    <name evidence="2" type="ORF">DM01DRAFT_1382610</name>
</gene>
<dbReference type="OrthoDB" id="5393235at2759"/>
<proteinExistence type="predicted"/>
<comment type="caution">
    <text evidence="2">The sequence shown here is derived from an EMBL/GenBank/DDBJ whole genome shotgun (WGS) entry which is preliminary data.</text>
</comment>
<reference evidence="2 3" key="1">
    <citation type="submission" date="2016-07" db="EMBL/GenBank/DDBJ databases">
        <title>Pervasive Adenine N6-methylation of Active Genes in Fungi.</title>
        <authorList>
            <consortium name="DOE Joint Genome Institute"/>
            <person name="Mondo S.J."/>
            <person name="Dannebaum R.O."/>
            <person name="Kuo R.C."/>
            <person name="Labutti K."/>
            <person name="Haridas S."/>
            <person name="Kuo A."/>
            <person name="Salamov A."/>
            <person name="Ahrendt S.R."/>
            <person name="Lipzen A."/>
            <person name="Sullivan W."/>
            <person name="Andreopoulos W.B."/>
            <person name="Clum A."/>
            <person name="Lindquist E."/>
            <person name="Daum C."/>
            <person name="Ramamoorthy G.K."/>
            <person name="Gryganskyi A."/>
            <person name="Culley D."/>
            <person name="Magnuson J.K."/>
            <person name="James T.Y."/>
            <person name="O'Malley M.A."/>
            <person name="Stajich J.E."/>
            <person name="Spatafora J.W."/>
            <person name="Visel A."/>
            <person name="Grigoriev I.V."/>
        </authorList>
    </citation>
    <scope>NUCLEOTIDE SEQUENCE [LARGE SCALE GENOMIC DNA]</scope>
    <source>
        <strain evidence="2 3">NRRL 3301</strain>
    </source>
</reference>
<dbReference type="Pfam" id="PF11595">
    <property type="entry name" value="DUF3245"/>
    <property type="match status" value="1"/>
</dbReference>
<name>A0A1X2GKW1_9FUNG</name>
<evidence type="ECO:0000313" key="3">
    <source>
        <dbReference type="Proteomes" id="UP000242146"/>
    </source>
</evidence>
<dbReference type="Proteomes" id="UP000242146">
    <property type="component" value="Unassembled WGS sequence"/>
</dbReference>
<dbReference type="AlphaFoldDB" id="A0A1X2GKW1"/>
<feature type="region of interest" description="Disordered" evidence="1">
    <location>
        <begin position="94"/>
        <end position="143"/>
    </location>
</feature>
<dbReference type="InterPro" id="IPR021641">
    <property type="entry name" value="DUF3245"/>
</dbReference>
<feature type="compositionally biased region" description="Basic and acidic residues" evidence="1">
    <location>
        <begin position="102"/>
        <end position="114"/>
    </location>
</feature>
<evidence type="ECO:0000313" key="2">
    <source>
        <dbReference type="EMBL" id="ORX56356.1"/>
    </source>
</evidence>